<sequence length="183" mass="20135">MKVNKTRRNVFAGLALAAILGTTGCSAINPQATTFEYAPSDGTQTTVSADDTANSDIVEFLNIGVITNDANDSGRLMGTIHNKSTKRQNVELKINNETFEFSLSGNEQLKLEGEEIILERVGTEPGELADGVATAFGNSNDFYVSVLPPTLEEYRELYPGDLNEQEQVEHLYEFQGPFHRDEQ</sequence>
<feature type="chain" id="PRO_5008597278" description="DNA modification methylase" evidence="1">
    <location>
        <begin position="28"/>
        <end position="183"/>
    </location>
</feature>
<reference evidence="2 3" key="1">
    <citation type="submission" date="2016-04" db="EMBL/GenBank/DDBJ databases">
        <title>First whole genome shotgun sequence of the bacterium Enteractinococcus sp. strain UASWS1574.</title>
        <authorList>
            <person name="Crovadore J."/>
            <person name="Chablais R."/>
            <person name="Lefort F."/>
        </authorList>
    </citation>
    <scope>NUCLEOTIDE SEQUENCE [LARGE SCALE GENOMIC DNA]</scope>
    <source>
        <strain evidence="2 3">UASWS1574</strain>
    </source>
</reference>
<evidence type="ECO:0000313" key="2">
    <source>
        <dbReference type="EMBL" id="OAV62996.1"/>
    </source>
</evidence>
<proteinExistence type="predicted"/>
<name>A0A1B7M323_9MICC</name>
<evidence type="ECO:0008006" key="4">
    <source>
        <dbReference type="Google" id="ProtNLM"/>
    </source>
</evidence>
<protein>
    <recommendedName>
        <fullName evidence="4">DNA modification methylase</fullName>
    </recommendedName>
</protein>
<organism evidence="2 3">
    <name type="scientific">Enteractinococcus helveticum</name>
    <dbReference type="NCBI Taxonomy" id="1837282"/>
    <lineage>
        <taxon>Bacteria</taxon>
        <taxon>Bacillati</taxon>
        <taxon>Actinomycetota</taxon>
        <taxon>Actinomycetes</taxon>
        <taxon>Micrococcales</taxon>
        <taxon>Micrococcaceae</taxon>
    </lineage>
</organism>
<dbReference type="OrthoDB" id="3267550at2"/>
<gene>
    <name evidence="2" type="ORF">A6F49_03425</name>
</gene>
<comment type="caution">
    <text evidence="2">The sequence shown here is derived from an EMBL/GenBank/DDBJ whole genome shotgun (WGS) entry which is preliminary data.</text>
</comment>
<evidence type="ECO:0000313" key="3">
    <source>
        <dbReference type="Proteomes" id="UP000078292"/>
    </source>
</evidence>
<dbReference type="RefSeq" id="WP_043056689.1">
    <property type="nucleotide sequence ID" value="NZ_LXEY01000005.1"/>
</dbReference>
<keyword evidence="3" id="KW-1185">Reference proteome</keyword>
<dbReference type="EMBL" id="LXEY01000005">
    <property type="protein sequence ID" value="OAV62996.1"/>
    <property type="molecule type" value="Genomic_DNA"/>
</dbReference>
<feature type="signal peptide" evidence="1">
    <location>
        <begin position="1"/>
        <end position="27"/>
    </location>
</feature>
<evidence type="ECO:0000256" key="1">
    <source>
        <dbReference type="SAM" id="SignalP"/>
    </source>
</evidence>
<accession>A0A1B7M323</accession>
<dbReference type="PROSITE" id="PS51257">
    <property type="entry name" value="PROKAR_LIPOPROTEIN"/>
    <property type="match status" value="1"/>
</dbReference>
<dbReference type="AlphaFoldDB" id="A0A1B7M323"/>
<dbReference type="STRING" id="1837282.A6F49_03425"/>
<dbReference type="Proteomes" id="UP000078292">
    <property type="component" value="Unassembled WGS sequence"/>
</dbReference>
<keyword evidence="1" id="KW-0732">Signal</keyword>